<proteinExistence type="predicted"/>
<evidence type="ECO:0000313" key="2">
    <source>
        <dbReference type="EMBL" id="PEA85877.1"/>
    </source>
</evidence>
<evidence type="ECO:0000256" key="1">
    <source>
        <dbReference type="SAM" id="Phobius"/>
    </source>
</evidence>
<dbReference type="RefSeq" id="WP_098902873.1">
    <property type="nucleotide sequence ID" value="NZ_NVNL01000122.1"/>
</dbReference>
<dbReference type="AlphaFoldDB" id="A0A9X6Y746"/>
<comment type="caution">
    <text evidence="2">The sequence shown here is derived from an EMBL/GenBank/DDBJ whole genome shotgun (WGS) entry which is preliminary data.</text>
</comment>
<dbReference type="EMBL" id="NVNL01000122">
    <property type="protein sequence ID" value="PEA85877.1"/>
    <property type="molecule type" value="Genomic_DNA"/>
</dbReference>
<gene>
    <name evidence="2" type="ORF">CON71_33170</name>
</gene>
<keyword evidence="1" id="KW-0812">Transmembrane</keyword>
<sequence length="118" mass="13734">MKRNLLRYGVVFFAFLIVPPLFMYIGMNRFTPKEFLEEEWPKTKITAELVTIGYFKKEKNLDVVIDKMTFSTDFFIHEIYINGHIAGNEQQKISATVNSGEKYTVEDTSKIKLKPKSS</sequence>
<dbReference type="Proteomes" id="UP000220702">
    <property type="component" value="Unassembled WGS sequence"/>
</dbReference>
<accession>A0A9X6Y746</accession>
<organism evidence="2 3">
    <name type="scientific">Bacillus thuringiensis</name>
    <dbReference type="NCBI Taxonomy" id="1428"/>
    <lineage>
        <taxon>Bacteria</taxon>
        <taxon>Bacillati</taxon>
        <taxon>Bacillota</taxon>
        <taxon>Bacilli</taxon>
        <taxon>Bacillales</taxon>
        <taxon>Bacillaceae</taxon>
        <taxon>Bacillus</taxon>
        <taxon>Bacillus cereus group</taxon>
    </lineage>
</organism>
<evidence type="ECO:0000313" key="3">
    <source>
        <dbReference type="Proteomes" id="UP000220702"/>
    </source>
</evidence>
<feature type="transmembrane region" description="Helical" evidence="1">
    <location>
        <begin position="6"/>
        <end position="25"/>
    </location>
</feature>
<reference evidence="2 3" key="1">
    <citation type="submission" date="2017-09" db="EMBL/GenBank/DDBJ databases">
        <title>Large-scale bioinformatics analysis of Bacillus genomes uncovers conserved roles of natural products in bacterial physiology.</title>
        <authorList>
            <consortium name="Agbiome Team Llc"/>
            <person name="Bleich R.M."/>
            <person name="Grubbs K.J."/>
            <person name="Santa Maria K.C."/>
            <person name="Allen S.E."/>
            <person name="Farag S."/>
            <person name="Shank E.A."/>
            <person name="Bowers A."/>
        </authorList>
    </citation>
    <scope>NUCLEOTIDE SEQUENCE [LARGE SCALE GENOMIC DNA]</scope>
    <source>
        <strain evidence="2 3">AFS089089</strain>
    </source>
</reference>
<protein>
    <submittedName>
        <fullName evidence="2">Phosphoglycolate phosphatase</fullName>
    </submittedName>
</protein>
<name>A0A9X6Y746_BACTU</name>
<keyword evidence="1" id="KW-0472">Membrane</keyword>
<keyword evidence="1" id="KW-1133">Transmembrane helix</keyword>